<proteinExistence type="predicted"/>
<evidence type="ECO:0000313" key="1">
    <source>
        <dbReference type="EMBL" id="OAK52607.1"/>
    </source>
</evidence>
<keyword evidence="2" id="KW-1185">Reference proteome</keyword>
<name>A0A177YAR3_9NOCA</name>
<dbReference type="Proteomes" id="UP000077519">
    <property type="component" value="Unassembled WGS sequence"/>
</dbReference>
<dbReference type="AlphaFoldDB" id="A0A177YAR3"/>
<reference evidence="1 2" key="1">
    <citation type="submission" date="2016-03" db="EMBL/GenBank/DDBJ databases">
        <title>Genome sequence of Rhodococcus kyotonensis KB10.</title>
        <authorList>
            <person name="Jeong H."/>
            <person name="Hong C.E."/>
            <person name="Jo S.H."/>
            <person name="Park J.M."/>
        </authorList>
    </citation>
    <scope>NUCLEOTIDE SEQUENCE [LARGE SCALE GENOMIC DNA]</scope>
    <source>
        <strain evidence="1 2">KB10</strain>
    </source>
</reference>
<comment type="caution">
    <text evidence="1">The sequence shown here is derived from an EMBL/GenBank/DDBJ whole genome shotgun (WGS) entry which is preliminary data.</text>
</comment>
<dbReference type="EMBL" id="LVHI01000023">
    <property type="protein sequence ID" value="OAK52607.1"/>
    <property type="molecule type" value="Genomic_DNA"/>
</dbReference>
<evidence type="ECO:0000313" key="2">
    <source>
        <dbReference type="Proteomes" id="UP000077519"/>
    </source>
</evidence>
<accession>A0A177YAR3</accession>
<gene>
    <name evidence="1" type="ORF">A3K89_07295</name>
</gene>
<protein>
    <submittedName>
        <fullName evidence="1">Uncharacterized protein</fullName>
    </submittedName>
</protein>
<organism evidence="1 2">
    <name type="scientific">Rhodococcoides kyotonense</name>
    <dbReference type="NCBI Taxonomy" id="398843"/>
    <lineage>
        <taxon>Bacteria</taxon>
        <taxon>Bacillati</taxon>
        <taxon>Actinomycetota</taxon>
        <taxon>Actinomycetes</taxon>
        <taxon>Mycobacteriales</taxon>
        <taxon>Nocardiaceae</taxon>
        <taxon>Rhodococcoides</taxon>
    </lineage>
</organism>
<dbReference type="RefSeq" id="WP_068428241.1">
    <property type="nucleotide sequence ID" value="NZ_LVHI01000023.1"/>
</dbReference>
<sequence>MTSTEARRSWTPEQKRRVRAAAAGASIKLREYDNKPVPQWLRDIAAGEDTALTDKPDRL</sequence>